<evidence type="ECO:0000313" key="2">
    <source>
        <dbReference type="EMBL" id="PIL20199.1"/>
    </source>
</evidence>
<dbReference type="Proteomes" id="UP000231259">
    <property type="component" value="Unassembled WGS sequence"/>
</dbReference>
<dbReference type="RefSeq" id="WP_180287403.1">
    <property type="nucleotide sequence ID" value="NZ_AWWI01000066.1"/>
</dbReference>
<accession>A0A2G8RF85</accession>
<sequence>MDRPATGGRFTRDPKTGKIKQVQKATKPAPAPAPQTATPTEAPVKADAAQKGD</sequence>
<evidence type="ECO:0000313" key="3">
    <source>
        <dbReference type="Proteomes" id="UP000231259"/>
    </source>
</evidence>
<organism evidence="2 3">
    <name type="scientific">Puniceibacterium antarcticum</name>
    <dbReference type="NCBI Taxonomy" id="1206336"/>
    <lineage>
        <taxon>Bacteria</taxon>
        <taxon>Pseudomonadati</taxon>
        <taxon>Pseudomonadota</taxon>
        <taxon>Alphaproteobacteria</taxon>
        <taxon>Rhodobacterales</taxon>
        <taxon>Paracoccaceae</taxon>
        <taxon>Puniceibacterium</taxon>
    </lineage>
</organism>
<dbReference type="EMBL" id="AWWI01000066">
    <property type="protein sequence ID" value="PIL20199.1"/>
    <property type="molecule type" value="Genomic_DNA"/>
</dbReference>
<proteinExistence type="predicted"/>
<protein>
    <submittedName>
        <fullName evidence="2">Uncharacterized protein</fullName>
    </submittedName>
</protein>
<dbReference type="AlphaFoldDB" id="A0A2G8RF85"/>
<feature type="compositionally biased region" description="Low complexity" evidence="1">
    <location>
        <begin position="23"/>
        <end position="43"/>
    </location>
</feature>
<evidence type="ECO:0000256" key="1">
    <source>
        <dbReference type="SAM" id="MobiDB-lite"/>
    </source>
</evidence>
<keyword evidence="3" id="KW-1185">Reference proteome</keyword>
<gene>
    <name evidence="2" type="ORF">P775_11055</name>
</gene>
<comment type="caution">
    <text evidence="2">The sequence shown here is derived from an EMBL/GenBank/DDBJ whole genome shotgun (WGS) entry which is preliminary data.</text>
</comment>
<feature type="region of interest" description="Disordered" evidence="1">
    <location>
        <begin position="1"/>
        <end position="53"/>
    </location>
</feature>
<name>A0A2G8RF85_9RHOB</name>
<reference evidence="2 3" key="1">
    <citation type="submission" date="2013-09" db="EMBL/GenBank/DDBJ databases">
        <title>Genome sequencing of Phaeobacter antarcticus sp. nov. SM1211.</title>
        <authorList>
            <person name="Zhang X.-Y."/>
            <person name="Liu C."/>
            <person name="Chen X.-L."/>
            <person name="Xie B.-B."/>
            <person name="Qin Q.-L."/>
            <person name="Rong J.-C."/>
            <person name="Zhang Y.-Z."/>
        </authorList>
    </citation>
    <scope>NUCLEOTIDE SEQUENCE [LARGE SCALE GENOMIC DNA]</scope>
    <source>
        <strain evidence="2 3">SM1211</strain>
    </source>
</reference>